<protein>
    <submittedName>
        <fullName evidence="6">DNA-binding transcriptional regulator, AcrR family</fullName>
    </submittedName>
</protein>
<dbReference type="PANTHER" id="PTHR30055">
    <property type="entry name" value="HTH-TYPE TRANSCRIPTIONAL REGULATOR RUTR"/>
    <property type="match status" value="1"/>
</dbReference>
<dbReference type="InterPro" id="IPR001647">
    <property type="entry name" value="HTH_TetR"/>
</dbReference>
<dbReference type="STRING" id="758803.SAMN05421803_11310"/>
<dbReference type="Gene3D" id="1.10.357.10">
    <property type="entry name" value="Tetracycline Repressor, domain 2"/>
    <property type="match status" value="1"/>
</dbReference>
<dbReference type="InterPro" id="IPR049484">
    <property type="entry name" value="Rv0078-like_C"/>
</dbReference>
<evidence type="ECO:0000256" key="1">
    <source>
        <dbReference type="ARBA" id="ARBA00023015"/>
    </source>
</evidence>
<dbReference type="PROSITE" id="PS01081">
    <property type="entry name" value="HTH_TETR_1"/>
    <property type="match status" value="1"/>
</dbReference>
<keyword evidence="3" id="KW-0804">Transcription</keyword>
<accession>A0A1M6PBD7</accession>
<feature type="domain" description="HTH tetR-type" evidence="5">
    <location>
        <begin position="13"/>
        <end position="73"/>
    </location>
</feature>
<dbReference type="Proteomes" id="UP000184452">
    <property type="component" value="Unassembled WGS sequence"/>
</dbReference>
<dbReference type="SUPFAM" id="SSF46689">
    <property type="entry name" value="Homeodomain-like"/>
    <property type="match status" value="1"/>
</dbReference>
<evidence type="ECO:0000256" key="3">
    <source>
        <dbReference type="ARBA" id="ARBA00023163"/>
    </source>
</evidence>
<dbReference type="AlphaFoldDB" id="A0A1M6PBD7"/>
<proteinExistence type="predicted"/>
<sequence>MPEATGARARQREQTRRTLLREGRRLFAAHGYADVSLSGIVAAARVTKGALYHHFDGKPALFRAVLDEVQEEVADAVAATADAEPDPWDRLTAGCRAFLAAATAPGVRRIMLVDGPAVLGWSAWREMDEANSARHLADALAGLAASGVLADRPVEPAARLLSGAMNEAALWLADPRAPGDPDAVWEALEPMLESLRASRGPDADR</sequence>
<evidence type="ECO:0000259" key="5">
    <source>
        <dbReference type="PROSITE" id="PS50977"/>
    </source>
</evidence>
<dbReference type="GO" id="GO:0000976">
    <property type="term" value="F:transcription cis-regulatory region binding"/>
    <property type="evidence" value="ECO:0007669"/>
    <property type="project" value="TreeGrafter"/>
</dbReference>
<name>A0A1M6PBD7_9ACTN</name>
<dbReference type="Pfam" id="PF00440">
    <property type="entry name" value="TetR_N"/>
    <property type="match status" value="1"/>
</dbReference>
<feature type="DNA-binding region" description="H-T-H motif" evidence="4">
    <location>
        <begin position="36"/>
        <end position="55"/>
    </location>
</feature>
<dbReference type="GO" id="GO:0003700">
    <property type="term" value="F:DNA-binding transcription factor activity"/>
    <property type="evidence" value="ECO:0007669"/>
    <property type="project" value="TreeGrafter"/>
</dbReference>
<dbReference type="EMBL" id="FQZK01000013">
    <property type="protein sequence ID" value="SHK05281.1"/>
    <property type="molecule type" value="Genomic_DNA"/>
</dbReference>
<keyword evidence="7" id="KW-1185">Reference proteome</keyword>
<dbReference type="PANTHER" id="PTHR30055:SF234">
    <property type="entry name" value="HTH-TYPE TRANSCRIPTIONAL REGULATOR BETI"/>
    <property type="match status" value="1"/>
</dbReference>
<evidence type="ECO:0000256" key="4">
    <source>
        <dbReference type="PROSITE-ProRule" id="PRU00335"/>
    </source>
</evidence>
<evidence type="ECO:0000256" key="2">
    <source>
        <dbReference type="ARBA" id="ARBA00023125"/>
    </source>
</evidence>
<dbReference type="PRINTS" id="PR00455">
    <property type="entry name" value="HTHTETR"/>
</dbReference>
<dbReference type="InterPro" id="IPR009057">
    <property type="entry name" value="Homeodomain-like_sf"/>
</dbReference>
<dbReference type="InterPro" id="IPR050109">
    <property type="entry name" value="HTH-type_TetR-like_transc_reg"/>
</dbReference>
<dbReference type="PROSITE" id="PS50977">
    <property type="entry name" value="HTH_TETR_2"/>
    <property type="match status" value="1"/>
</dbReference>
<keyword evidence="1" id="KW-0805">Transcription regulation</keyword>
<keyword evidence="2 4" id="KW-0238">DNA-binding</keyword>
<organism evidence="6 7">
    <name type="scientific">Nocardiopsis flavescens</name>
    <dbReference type="NCBI Taxonomy" id="758803"/>
    <lineage>
        <taxon>Bacteria</taxon>
        <taxon>Bacillati</taxon>
        <taxon>Actinomycetota</taxon>
        <taxon>Actinomycetes</taxon>
        <taxon>Streptosporangiales</taxon>
        <taxon>Nocardiopsidaceae</taxon>
        <taxon>Nocardiopsis</taxon>
    </lineage>
</organism>
<dbReference type="InterPro" id="IPR023772">
    <property type="entry name" value="DNA-bd_HTH_TetR-type_CS"/>
</dbReference>
<dbReference type="RefSeq" id="WP_073380921.1">
    <property type="nucleotide sequence ID" value="NZ_FQZK01000013.1"/>
</dbReference>
<dbReference type="OrthoDB" id="9805134at2"/>
<evidence type="ECO:0000313" key="7">
    <source>
        <dbReference type="Proteomes" id="UP000184452"/>
    </source>
</evidence>
<reference evidence="6 7" key="1">
    <citation type="submission" date="2016-11" db="EMBL/GenBank/DDBJ databases">
        <authorList>
            <person name="Jaros S."/>
            <person name="Januszkiewicz K."/>
            <person name="Wedrychowicz H."/>
        </authorList>
    </citation>
    <scope>NUCLEOTIDE SEQUENCE [LARGE SCALE GENOMIC DNA]</scope>
    <source>
        <strain evidence="6 7">CGMCC 4.5723</strain>
    </source>
</reference>
<gene>
    <name evidence="6" type="ORF">SAMN05421803_11310</name>
</gene>
<evidence type="ECO:0000313" key="6">
    <source>
        <dbReference type="EMBL" id="SHK05281.1"/>
    </source>
</evidence>
<dbReference type="Pfam" id="PF21351">
    <property type="entry name" value="TetR_C_41"/>
    <property type="match status" value="1"/>
</dbReference>